<reference evidence="2 3" key="1">
    <citation type="submission" date="2015-12" db="EMBL/GenBank/DDBJ databases">
        <authorList>
            <person name="Shamseldin A."/>
            <person name="Moawad H."/>
            <person name="Abd El-Rahim W.M."/>
            <person name="Sadowsky M.J."/>
        </authorList>
    </citation>
    <scope>NUCLEOTIDE SEQUENCE [LARGE SCALE GENOMIC DNA]</scope>
    <source>
        <strain evidence="2 3">JC234</strain>
    </source>
</reference>
<dbReference type="PANTHER" id="PTHR12302:SF26">
    <property type="entry name" value="BLR1266 PROTEIN"/>
    <property type="match status" value="1"/>
</dbReference>
<dbReference type="RefSeq" id="WP_066178287.1">
    <property type="nucleotide sequence ID" value="NZ_LQZT01000012.1"/>
</dbReference>
<name>A0A1C1YWP7_9HYPH</name>
<evidence type="ECO:0000313" key="3">
    <source>
        <dbReference type="Proteomes" id="UP000094795"/>
    </source>
</evidence>
<dbReference type="EMBL" id="LQZT01000012">
    <property type="protein sequence ID" value="OCW57907.1"/>
    <property type="molecule type" value="Genomic_DNA"/>
</dbReference>
<evidence type="ECO:0000259" key="1">
    <source>
        <dbReference type="PROSITE" id="PS50830"/>
    </source>
</evidence>
<evidence type="ECO:0000313" key="2">
    <source>
        <dbReference type="EMBL" id="OCW57907.1"/>
    </source>
</evidence>
<dbReference type="Gene3D" id="2.40.50.90">
    <property type="match status" value="1"/>
</dbReference>
<dbReference type="SUPFAM" id="SSF50199">
    <property type="entry name" value="Staphylococcal nuclease"/>
    <property type="match status" value="1"/>
</dbReference>
<sequence>MALFVVLTLAAAWLERYAGEEISGPVRVVDGDSLVSGARRFRLKGIDAPEISQQCERGGAAYPCGREAAAHLRDLARGDVACVSEGRDRYGRTLVRCRAGGVDLNQAMVRSGHAVAYGDYRVAEAEARAEKRGLWAGTFAQPAEWRAGRAEPERWSLVDLAIEQAGALWLALKSWVSGGREVG</sequence>
<dbReference type="PROSITE" id="PS50830">
    <property type="entry name" value="TNASE_3"/>
    <property type="match status" value="1"/>
</dbReference>
<dbReference type="Pfam" id="PF00565">
    <property type="entry name" value="SNase"/>
    <property type="match status" value="1"/>
</dbReference>
<gene>
    <name evidence="2" type="ORF">AWJ14_03715</name>
</gene>
<protein>
    <recommendedName>
        <fullName evidence="1">TNase-like domain-containing protein</fullName>
    </recommendedName>
</protein>
<dbReference type="InterPro" id="IPR016071">
    <property type="entry name" value="Staphylococal_nuclease_OB-fold"/>
</dbReference>
<dbReference type="SMART" id="SM00318">
    <property type="entry name" value="SNc"/>
    <property type="match status" value="1"/>
</dbReference>
<dbReference type="AlphaFoldDB" id="A0A1C1YWP7"/>
<dbReference type="PANTHER" id="PTHR12302">
    <property type="entry name" value="EBNA2 BINDING PROTEIN P100"/>
    <property type="match status" value="1"/>
</dbReference>
<dbReference type="InterPro" id="IPR035437">
    <property type="entry name" value="SNase_OB-fold_sf"/>
</dbReference>
<comment type="caution">
    <text evidence="2">The sequence shown here is derived from an EMBL/GenBank/DDBJ whole genome shotgun (WGS) entry which is preliminary data.</text>
</comment>
<proteinExistence type="predicted"/>
<organism evidence="2 3">
    <name type="scientific">Hoeflea olei</name>
    <dbReference type="NCBI Taxonomy" id="1480615"/>
    <lineage>
        <taxon>Bacteria</taxon>
        <taxon>Pseudomonadati</taxon>
        <taxon>Pseudomonadota</taxon>
        <taxon>Alphaproteobacteria</taxon>
        <taxon>Hyphomicrobiales</taxon>
        <taxon>Rhizobiaceae</taxon>
        <taxon>Hoeflea</taxon>
    </lineage>
</organism>
<dbReference type="STRING" id="1480615.AWJ14_03715"/>
<keyword evidence="3" id="KW-1185">Reference proteome</keyword>
<feature type="domain" description="TNase-like" evidence="1">
    <location>
        <begin position="19"/>
        <end position="137"/>
    </location>
</feature>
<accession>A0A1C1YWP7</accession>
<dbReference type="Proteomes" id="UP000094795">
    <property type="component" value="Unassembled WGS sequence"/>
</dbReference>